<keyword evidence="3" id="KW-1185">Reference proteome</keyword>
<dbReference type="InterPro" id="IPR035897">
    <property type="entry name" value="Toll_tir_struct_dom_sf"/>
</dbReference>
<dbReference type="InterPro" id="IPR025139">
    <property type="entry name" value="DUF4062"/>
</dbReference>
<dbReference type="OrthoDB" id="89550at2"/>
<evidence type="ECO:0000313" key="3">
    <source>
        <dbReference type="Proteomes" id="UP000239576"/>
    </source>
</evidence>
<dbReference type="SUPFAM" id="SSF52200">
    <property type="entry name" value="Toll/Interleukin receptor TIR domain"/>
    <property type="match status" value="1"/>
</dbReference>
<organism evidence="2 3">
    <name type="scientific">Stenomitos frigidus ULC18</name>
    <dbReference type="NCBI Taxonomy" id="2107698"/>
    <lineage>
        <taxon>Bacteria</taxon>
        <taxon>Bacillati</taxon>
        <taxon>Cyanobacteriota</taxon>
        <taxon>Cyanophyceae</taxon>
        <taxon>Leptolyngbyales</taxon>
        <taxon>Leptolyngbyaceae</taxon>
        <taxon>Stenomitos</taxon>
    </lineage>
</organism>
<dbReference type="RefSeq" id="WP_106259867.1">
    <property type="nucleotide sequence ID" value="NZ_CAWNSW010000105.1"/>
</dbReference>
<evidence type="ECO:0000313" key="2">
    <source>
        <dbReference type="EMBL" id="PSB24623.1"/>
    </source>
</evidence>
<reference evidence="3" key="1">
    <citation type="submission" date="2018-02" db="EMBL/GenBank/DDBJ databases">
        <authorList>
            <person name="Moore K."/>
            <person name="Momper L."/>
        </authorList>
    </citation>
    <scope>NUCLEOTIDE SEQUENCE [LARGE SCALE GENOMIC DNA]</scope>
    <source>
        <strain evidence="3">ULC18</strain>
    </source>
</reference>
<reference evidence="2 3" key="2">
    <citation type="submission" date="2018-03" db="EMBL/GenBank/DDBJ databases">
        <title>The ancient ancestry and fast evolution of plastids.</title>
        <authorList>
            <person name="Moore K.R."/>
            <person name="Magnabosco C."/>
            <person name="Momper L."/>
            <person name="Gold D.A."/>
            <person name="Bosak T."/>
            <person name="Fournier G.P."/>
        </authorList>
    </citation>
    <scope>NUCLEOTIDE SEQUENCE [LARGE SCALE GENOMIC DNA]</scope>
    <source>
        <strain evidence="2 3">ULC18</strain>
    </source>
</reference>
<dbReference type="AlphaFoldDB" id="A0A2T1DVT6"/>
<comment type="caution">
    <text evidence="2">The sequence shown here is derived from an EMBL/GenBank/DDBJ whole genome shotgun (WGS) entry which is preliminary data.</text>
</comment>
<dbReference type="Pfam" id="PF13271">
    <property type="entry name" value="DUF4062"/>
    <property type="match status" value="1"/>
</dbReference>
<dbReference type="Proteomes" id="UP000239576">
    <property type="component" value="Unassembled WGS sequence"/>
</dbReference>
<dbReference type="Gene3D" id="3.40.50.10140">
    <property type="entry name" value="Toll/interleukin-1 receptor homology (TIR) domain"/>
    <property type="match status" value="1"/>
</dbReference>
<evidence type="ECO:0000259" key="1">
    <source>
        <dbReference type="Pfam" id="PF13271"/>
    </source>
</evidence>
<accession>A0A2T1DVT6</accession>
<protein>
    <recommendedName>
        <fullName evidence="1">DUF4062 domain-containing protein</fullName>
    </recommendedName>
</protein>
<feature type="domain" description="DUF4062" evidence="1">
    <location>
        <begin position="228"/>
        <end position="303"/>
    </location>
</feature>
<dbReference type="EMBL" id="PVWK01000142">
    <property type="protein sequence ID" value="PSB24623.1"/>
    <property type="molecule type" value="Genomic_DNA"/>
</dbReference>
<gene>
    <name evidence="2" type="ORF">C7B82_26765</name>
</gene>
<sequence>MTVETAFENDIFISYAHIDNEPLTEGQEGWISDFHQSLEKLLAQLLGDRPRIWRDPKLQGNDYFADTIVDQFSKVALLVSIFSPRYIKSEWCVRELKGFHTAASQTGGVRVADKARIFKVIKTPVPLERQPEEVQGLLGYEFYQRDRNENPLMFNRIFGSEAEQRYWAKLSDLAYDICQLLEALSRVEVVTPPEVTTQGNGAQTALTEPASASNGKTATIAGSSGIAVYLAETSYDLQDDRDKIKRELQQRGHLVLPDQTLPTYYPDFERVVTENLARCKLSIHLVGSRYGMIPEDAERSLIALQHDLAVAQRRERAEFSRLVWMPVGLQTQDARQQELIRSLQNDPDWLQTGIEALKTVIQDRLTAPTPRLDNGSSDDATVRVYLICDQKDLESVVPVYNHIFFDRGWEPMLPAFEGDEAAVRQEHQDTLCECDAVLIYYGSGNDLWLRTKLRDLQKVAGYGRTKPMLAKAIYVAAPETPKKQMLLSHEAIVLKNFDAFTPAALAPFVDQIAQAQGGQHR</sequence>
<name>A0A2T1DVT6_9CYAN</name>
<proteinExistence type="predicted"/>